<name>U4TNV8_9LACO</name>
<dbReference type="Gene3D" id="1.10.246.80">
    <property type="match status" value="1"/>
</dbReference>
<evidence type="ECO:0000256" key="2">
    <source>
        <dbReference type="ARBA" id="ARBA00022679"/>
    </source>
</evidence>
<dbReference type="GO" id="GO:0005524">
    <property type="term" value="F:ATP binding"/>
    <property type="evidence" value="ECO:0007669"/>
    <property type="project" value="UniProtKB-UniRule"/>
</dbReference>
<evidence type="ECO:0000256" key="6">
    <source>
        <dbReference type="ARBA" id="ARBA00022741"/>
    </source>
</evidence>
<evidence type="ECO:0000259" key="13">
    <source>
        <dbReference type="Pfam" id="PF12627"/>
    </source>
</evidence>
<comment type="catalytic activity">
    <reaction evidence="11">
        <text>a tRNA with a 3' CCA end + 2 CTP + ATP = a tRNA with a 3' CCACCA end + 3 diphosphate</text>
        <dbReference type="Rhea" id="RHEA:76235"/>
        <dbReference type="Rhea" id="RHEA-COMP:10468"/>
        <dbReference type="Rhea" id="RHEA-COMP:18655"/>
        <dbReference type="ChEBI" id="CHEBI:30616"/>
        <dbReference type="ChEBI" id="CHEBI:33019"/>
        <dbReference type="ChEBI" id="CHEBI:37563"/>
        <dbReference type="ChEBI" id="CHEBI:83071"/>
        <dbReference type="ChEBI" id="CHEBI:195187"/>
    </reaction>
</comment>
<keyword evidence="2 11" id="KW-0808">Transferase</keyword>
<dbReference type="InterPro" id="IPR043519">
    <property type="entry name" value="NT_sf"/>
</dbReference>
<feature type="binding site" evidence="11">
    <location>
        <position position="116"/>
    </location>
    <ligand>
        <name>CTP</name>
        <dbReference type="ChEBI" id="CHEBI:37563"/>
    </ligand>
</feature>
<evidence type="ECO:0000259" key="12">
    <source>
        <dbReference type="Pfam" id="PF01743"/>
    </source>
</evidence>
<keyword evidence="10 11" id="KW-0694">RNA-binding</keyword>
<keyword evidence="8 11" id="KW-0067">ATP-binding</keyword>
<evidence type="ECO:0000313" key="16">
    <source>
        <dbReference type="Proteomes" id="UP000030647"/>
    </source>
</evidence>
<dbReference type="Gene3D" id="1.10.110.30">
    <property type="match status" value="1"/>
</dbReference>
<dbReference type="InterPro" id="IPR023068">
    <property type="entry name" value="CCA-adding_enz_firmicutes"/>
</dbReference>
<comment type="cofactor">
    <cofactor evidence="1 11">
        <name>Mg(2+)</name>
        <dbReference type="ChEBI" id="CHEBI:18420"/>
    </cofactor>
</comment>
<feature type="domain" description="CCA-adding enzyme C-terminal" evidence="14">
    <location>
        <begin position="250"/>
        <end position="393"/>
    </location>
</feature>
<dbReference type="NCBIfam" id="NF009814">
    <property type="entry name" value="PRK13299.1"/>
    <property type="match status" value="1"/>
</dbReference>
<dbReference type="EC" id="2.7.7.72" evidence="11"/>
<feature type="binding site" evidence="11">
    <location>
        <position position="159"/>
    </location>
    <ligand>
        <name>CTP</name>
        <dbReference type="ChEBI" id="CHEBI:37563"/>
    </ligand>
</feature>
<gene>
    <name evidence="11" type="primary">cca</name>
    <name evidence="15" type="ORF">L248_0255</name>
</gene>
<keyword evidence="4 11" id="KW-0548">Nucleotidyltransferase</keyword>
<dbReference type="Pfam" id="PF01743">
    <property type="entry name" value="PolyA_pol"/>
    <property type="match status" value="1"/>
</dbReference>
<feature type="binding site" evidence="11">
    <location>
        <position position="162"/>
    </location>
    <ligand>
        <name>CTP</name>
        <dbReference type="ChEBI" id="CHEBI:37563"/>
    </ligand>
</feature>
<sequence length="405" mass="44679">MRLAPLPHEFEQAAPVLRRLSEAGYQAYFVGGAVRDALLHDHIHDVDIATSAYPAEVKALFHRTVDTGIQHGTVTVLTENGQYEVTTFRTESTYQDYRRPDHVTFVRSLREDLQRRDFTVNALAMDHTGQITDLFDGLGDLQRHVLRAVGQPEERFHEDALRMMRAVRFQSQLSFTIDPATETAIAHHHDLLKKIAVERINMEFVKMLAARDRASGLATFIATRLNEACPGLAGTADQLRTMLSDVPMPLTASASVWLRLAAALQLDQAAVGPFMRAWKTTNEERRQVKGLLPTLQKVAAGTADAWDLYNAGPDFLTVLLPVAQQLGIASAPWQARYAALPVHTVGELAVHGGTVMARFPQLQGPHIGAVLQAALRAVVAGRVANTEPALLEYMAELPEIKDGQH</sequence>
<dbReference type="GO" id="GO:0004810">
    <property type="term" value="F:CCA tRNA nucleotidyltransferase activity"/>
    <property type="evidence" value="ECO:0007669"/>
    <property type="project" value="UniProtKB-UniRule"/>
</dbReference>
<keyword evidence="7 11" id="KW-0692">RNA repair</keyword>
<feature type="binding site" evidence="11">
    <location>
        <position position="45"/>
    </location>
    <ligand>
        <name>Mg(2+)</name>
        <dbReference type="ChEBI" id="CHEBI:18420"/>
    </ligand>
</feature>
<dbReference type="CDD" id="cd05398">
    <property type="entry name" value="NT_ClassII-CCAase"/>
    <property type="match status" value="1"/>
</dbReference>
<evidence type="ECO:0000256" key="8">
    <source>
        <dbReference type="ARBA" id="ARBA00022840"/>
    </source>
</evidence>
<dbReference type="HAMAP" id="MF_01263">
    <property type="entry name" value="CCA_bact_type3"/>
    <property type="match status" value="1"/>
</dbReference>
<feature type="binding site" evidence="11">
    <location>
        <position position="168"/>
    </location>
    <ligand>
        <name>CTP</name>
        <dbReference type="ChEBI" id="CHEBI:37563"/>
    </ligand>
</feature>
<dbReference type="GO" id="GO:0000287">
    <property type="term" value="F:magnesium ion binding"/>
    <property type="evidence" value="ECO:0007669"/>
    <property type="project" value="UniProtKB-UniRule"/>
</dbReference>
<evidence type="ECO:0000259" key="14">
    <source>
        <dbReference type="Pfam" id="PF13735"/>
    </source>
</evidence>
<dbReference type="SUPFAM" id="SSF81891">
    <property type="entry name" value="Poly A polymerase C-terminal region-like"/>
    <property type="match status" value="1"/>
</dbReference>
<dbReference type="EMBL" id="KI271582">
    <property type="protein sequence ID" value="ERL66576.1"/>
    <property type="molecule type" value="Genomic_DNA"/>
</dbReference>
<dbReference type="PANTHER" id="PTHR46173:SF1">
    <property type="entry name" value="CCA TRNA NUCLEOTIDYLTRANSFERASE 1, MITOCHONDRIAL"/>
    <property type="match status" value="1"/>
</dbReference>
<dbReference type="Pfam" id="PF12627">
    <property type="entry name" value="PolyA_pol_RNAbd"/>
    <property type="match status" value="1"/>
</dbReference>
<keyword evidence="16" id="KW-1185">Reference proteome</keyword>
<dbReference type="GO" id="GO:0001680">
    <property type="term" value="P:tRNA 3'-terminal CCA addition"/>
    <property type="evidence" value="ECO:0007669"/>
    <property type="project" value="UniProtKB-UniRule"/>
</dbReference>
<dbReference type="AlphaFoldDB" id="U4TNV8"/>
<feature type="domain" description="tRNA nucleotidyltransferase/poly(A) polymerase RNA and SrmB- binding" evidence="13">
    <location>
        <begin position="175"/>
        <end position="227"/>
    </location>
</feature>
<feature type="binding site" evidence="11">
    <location>
        <position position="168"/>
    </location>
    <ligand>
        <name>ATP</name>
        <dbReference type="ChEBI" id="CHEBI:30616"/>
    </ligand>
</feature>
<dbReference type="Gene3D" id="3.30.460.10">
    <property type="entry name" value="Beta Polymerase, domain 2"/>
    <property type="match status" value="1"/>
</dbReference>
<evidence type="ECO:0000256" key="3">
    <source>
        <dbReference type="ARBA" id="ARBA00022694"/>
    </source>
</evidence>
<organism evidence="15 16">
    <name type="scientific">Schleiferilactobacillus shenzhenensis LY-73</name>
    <dbReference type="NCBI Taxonomy" id="1231336"/>
    <lineage>
        <taxon>Bacteria</taxon>
        <taxon>Bacillati</taxon>
        <taxon>Bacillota</taxon>
        <taxon>Bacilli</taxon>
        <taxon>Lactobacillales</taxon>
        <taxon>Lactobacillaceae</taxon>
        <taxon>Schleiferilactobacillus</taxon>
    </lineage>
</organism>
<feature type="binding site" evidence="11">
    <location>
        <position position="116"/>
    </location>
    <ligand>
        <name>ATP</name>
        <dbReference type="ChEBI" id="CHEBI:30616"/>
    </ligand>
</feature>
<evidence type="ECO:0000256" key="9">
    <source>
        <dbReference type="ARBA" id="ARBA00022842"/>
    </source>
</evidence>
<dbReference type="InterPro" id="IPR032828">
    <property type="entry name" value="PolyA_RNA-bd"/>
</dbReference>
<protein>
    <recommendedName>
        <fullName evidence="11">CCA-adding enzyme</fullName>
        <ecNumber evidence="11">2.7.7.72</ecNumber>
    </recommendedName>
    <alternativeName>
        <fullName evidence="11">CCA tRNA nucleotidyltransferase</fullName>
    </alternativeName>
    <alternativeName>
        <fullName evidence="11">tRNA CCA-pyrophosphorylase</fullName>
    </alternativeName>
    <alternativeName>
        <fullName evidence="11">tRNA adenylyl-/cytidylyl- transferase</fullName>
    </alternativeName>
    <alternativeName>
        <fullName evidence="11">tRNA nucleotidyltransferase</fullName>
    </alternativeName>
    <alternativeName>
        <fullName evidence="11">tRNA-NT</fullName>
    </alternativeName>
</protein>
<feature type="binding site" evidence="11">
    <location>
        <position position="159"/>
    </location>
    <ligand>
        <name>ATP</name>
        <dbReference type="ChEBI" id="CHEBI:30616"/>
    </ligand>
</feature>
<feature type="domain" description="Poly A polymerase head" evidence="12">
    <location>
        <begin position="27"/>
        <end position="147"/>
    </location>
</feature>
<dbReference type="eggNOG" id="COG0617">
    <property type="taxonomic scope" value="Bacteria"/>
</dbReference>
<dbReference type="GO" id="GO:0160016">
    <property type="term" value="F:CCACCA tRNA nucleotidyltransferase activity"/>
    <property type="evidence" value="ECO:0007669"/>
    <property type="project" value="RHEA"/>
</dbReference>
<feature type="binding site" evidence="11">
    <location>
        <position position="165"/>
    </location>
    <ligand>
        <name>CTP</name>
        <dbReference type="ChEBI" id="CHEBI:37563"/>
    </ligand>
</feature>
<comment type="similarity">
    <text evidence="11">Belongs to the tRNA nucleotidyltransferase/poly(A) polymerase family. Bacterial CCA-adding enzyme type 3 subfamily.</text>
</comment>
<evidence type="ECO:0000256" key="7">
    <source>
        <dbReference type="ARBA" id="ARBA00022800"/>
    </source>
</evidence>
<reference evidence="16" key="1">
    <citation type="journal article" date="2013" name="Genome Announc.">
        <title>Whole-Genome Sequencing of Lactobacillus shenzhenensis Strain LY-73T.</title>
        <authorList>
            <person name="Lin Z."/>
            <person name="Liu Z."/>
            <person name="Yang R."/>
            <person name="Zou Y."/>
            <person name="Wan D."/>
            <person name="Chen J."/>
            <person name="Guo M."/>
            <person name="Zhao J."/>
            <person name="Fang C."/>
            <person name="Yang R."/>
            <person name="Liu F."/>
        </authorList>
    </citation>
    <scope>NUCLEOTIDE SEQUENCE [LARGE SCALE GENOMIC DNA]</scope>
    <source>
        <strain evidence="16">LY-73</strain>
    </source>
</reference>
<dbReference type="GO" id="GO:0000049">
    <property type="term" value="F:tRNA binding"/>
    <property type="evidence" value="ECO:0007669"/>
    <property type="project" value="UniProtKB-UniRule"/>
</dbReference>
<keyword evidence="6 11" id="KW-0547">Nucleotide-binding</keyword>
<dbReference type="STRING" id="1231336.L248_0255"/>
<evidence type="ECO:0000256" key="11">
    <source>
        <dbReference type="HAMAP-Rule" id="MF_01263"/>
    </source>
</evidence>
<evidence type="ECO:0000256" key="10">
    <source>
        <dbReference type="ARBA" id="ARBA00022884"/>
    </source>
</evidence>
<comment type="function">
    <text evidence="11">Catalyzes the addition and repair of the essential 3'-terminal CCA sequence in tRNAs without using a nucleic acid template. Adds these three nucleotides in the order of C, C, and A to the tRNA nucleotide-73, using CTP and ATP as substrates and producing inorganic pyrophosphate. tRNA 3'-terminal CCA addition is required both for tRNA processing and repair. Also involved in tRNA surveillance by mediating tandem CCA addition to generate a CCACCA at the 3' terminus of unstable tRNAs. While stable tRNAs receive only 3'-terminal CCA, unstable tRNAs are marked with CCACCA and rapidly degraded.</text>
</comment>
<dbReference type="InterPro" id="IPR002646">
    <property type="entry name" value="PolA_pol_head_dom"/>
</dbReference>
<feature type="binding site" evidence="11">
    <location>
        <position position="32"/>
    </location>
    <ligand>
        <name>ATP</name>
        <dbReference type="ChEBI" id="CHEBI:30616"/>
    </ligand>
</feature>
<proteinExistence type="inferred from homology"/>
<accession>U4TNV8</accession>
<keyword evidence="3 11" id="KW-0819">tRNA processing</keyword>
<evidence type="ECO:0000256" key="4">
    <source>
        <dbReference type="ARBA" id="ARBA00022695"/>
    </source>
</evidence>
<comment type="subunit">
    <text evidence="11">Homodimer.</text>
</comment>
<feature type="binding site" evidence="11">
    <location>
        <position position="162"/>
    </location>
    <ligand>
        <name>ATP</name>
        <dbReference type="ChEBI" id="CHEBI:30616"/>
    </ligand>
</feature>
<evidence type="ECO:0000256" key="5">
    <source>
        <dbReference type="ARBA" id="ARBA00022723"/>
    </source>
</evidence>
<evidence type="ECO:0000256" key="1">
    <source>
        <dbReference type="ARBA" id="ARBA00001946"/>
    </source>
</evidence>
<comment type="catalytic activity">
    <reaction evidence="11">
        <text>a tRNA precursor + 2 CTP + ATP = a tRNA with a 3' CCA end + 3 diphosphate</text>
        <dbReference type="Rhea" id="RHEA:14433"/>
        <dbReference type="Rhea" id="RHEA-COMP:10465"/>
        <dbReference type="Rhea" id="RHEA-COMP:10468"/>
        <dbReference type="ChEBI" id="CHEBI:30616"/>
        <dbReference type="ChEBI" id="CHEBI:33019"/>
        <dbReference type="ChEBI" id="CHEBI:37563"/>
        <dbReference type="ChEBI" id="CHEBI:74896"/>
        <dbReference type="ChEBI" id="CHEBI:83071"/>
        <dbReference type="EC" id="2.7.7.72"/>
    </reaction>
</comment>
<feature type="binding site" evidence="11">
    <location>
        <position position="32"/>
    </location>
    <ligand>
        <name>CTP</name>
        <dbReference type="ChEBI" id="CHEBI:37563"/>
    </ligand>
</feature>
<keyword evidence="9 11" id="KW-0460">Magnesium</keyword>
<feature type="binding site" evidence="11">
    <location>
        <position position="47"/>
    </location>
    <ligand>
        <name>Mg(2+)</name>
        <dbReference type="ChEBI" id="CHEBI:18420"/>
    </ligand>
</feature>
<dbReference type="OrthoDB" id="9805698at2"/>
<feature type="binding site" evidence="11">
    <location>
        <position position="165"/>
    </location>
    <ligand>
        <name>ATP</name>
        <dbReference type="ChEBI" id="CHEBI:30616"/>
    </ligand>
</feature>
<feature type="binding site" evidence="11">
    <location>
        <position position="35"/>
    </location>
    <ligand>
        <name>CTP</name>
        <dbReference type="ChEBI" id="CHEBI:37563"/>
    </ligand>
</feature>
<dbReference type="InterPro" id="IPR032810">
    <property type="entry name" value="CCA-adding_enz_C"/>
</dbReference>
<dbReference type="GO" id="GO:0042245">
    <property type="term" value="P:RNA repair"/>
    <property type="evidence" value="ECO:0007669"/>
    <property type="project" value="UniProtKB-KW"/>
</dbReference>
<feature type="binding site" evidence="11">
    <location>
        <position position="35"/>
    </location>
    <ligand>
        <name>ATP</name>
        <dbReference type="ChEBI" id="CHEBI:30616"/>
    </ligand>
</feature>
<evidence type="ECO:0000313" key="15">
    <source>
        <dbReference type="EMBL" id="ERL66576.1"/>
    </source>
</evidence>
<dbReference type="Pfam" id="PF13735">
    <property type="entry name" value="tRNA_NucTran2_2"/>
    <property type="match status" value="1"/>
</dbReference>
<keyword evidence="5 11" id="KW-0479">Metal-binding</keyword>
<dbReference type="SUPFAM" id="SSF81301">
    <property type="entry name" value="Nucleotidyltransferase"/>
    <property type="match status" value="1"/>
</dbReference>
<dbReference type="Gene3D" id="1.20.58.560">
    <property type="match status" value="1"/>
</dbReference>
<dbReference type="InterPro" id="IPR050264">
    <property type="entry name" value="Bact_CCA-adding_enz_type3_sf"/>
</dbReference>
<dbReference type="RefSeq" id="WP_022528202.1">
    <property type="nucleotide sequence ID" value="NZ_KI271582.1"/>
</dbReference>
<dbReference type="PANTHER" id="PTHR46173">
    <property type="entry name" value="CCA TRNA NUCLEOTIDYLTRANSFERASE 1, MITOCHONDRIAL"/>
    <property type="match status" value="1"/>
</dbReference>
<dbReference type="HOGENOM" id="CLU_015961_3_0_9"/>
<dbReference type="Proteomes" id="UP000030647">
    <property type="component" value="Unassembled WGS sequence"/>
</dbReference>
<comment type="miscellaneous">
    <text evidence="11">A single active site specifically recognizes both ATP and CTP and is responsible for their addition.</text>
</comment>